<organism evidence="8 9">
    <name type="scientific">Platanthera guangdongensis</name>
    <dbReference type="NCBI Taxonomy" id="2320717"/>
    <lineage>
        <taxon>Eukaryota</taxon>
        <taxon>Viridiplantae</taxon>
        <taxon>Streptophyta</taxon>
        <taxon>Embryophyta</taxon>
        <taxon>Tracheophyta</taxon>
        <taxon>Spermatophyta</taxon>
        <taxon>Magnoliopsida</taxon>
        <taxon>Liliopsida</taxon>
        <taxon>Asparagales</taxon>
        <taxon>Orchidaceae</taxon>
        <taxon>Orchidoideae</taxon>
        <taxon>Orchideae</taxon>
        <taxon>Orchidinae</taxon>
        <taxon>Platanthera</taxon>
    </lineage>
</organism>
<keyword evidence="4 6" id="KW-1133">Transmembrane helix</keyword>
<evidence type="ECO:0000313" key="9">
    <source>
        <dbReference type="Proteomes" id="UP001412067"/>
    </source>
</evidence>
<evidence type="ECO:0000256" key="2">
    <source>
        <dbReference type="ARBA" id="ARBA00007635"/>
    </source>
</evidence>
<feature type="transmembrane region" description="Helical" evidence="6">
    <location>
        <begin position="308"/>
        <end position="327"/>
    </location>
</feature>
<accession>A0ABR2LSC5</accession>
<feature type="transmembrane region" description="Helical" evidence="6">
    <location>
        <begin position="217"/>
        <end position="238"/>
    </location>
</feature>
<evidence type="ECO:0000259" key="7">
    <source>
        <dbReference type="Pfam" id="PF00892"/>
    </source>
</evidence>
<feature type="transmembrane region" description="Helical" evidence="6">
    <location>
        <begin position="250"/>
        <end position="269"/>
    </location>
</feature>
<dbReference type="PANTHER" id="PTHR31218">
    <property type="entry name" value="WAT1-RELATED PROTEIN"/>
    <property type="match status" value="1"/>
</dbReference>
<dbReference type="Proteomes" id="UP001412067">
    <property type="component" value="Unassembled WGS sequence"/>
</dbReference>
<name>A0ABR2LSC5_9ASPA</name>
<dbReference type="InterPro" id="IPR030184">
    <property type="entry name" value="WAT1-related"/>
</dbReference>
<dbReference type="Pfam" id="PF00892">
    <property type="entry name" value="EamA"/>
    <property type="match status" value="1"/>
</dbReference>
<feature type="transmembrane region" description="Helical" evidence="6">
    <location>
        <begin position="143"/>
        <end position="161"/>
    </location>
</feature>
<feature type="transmembrane region" description="Helical" evidence="6">
    <location>
        <begin position="185"/>
        <end position="205"/>
    </location>
</feature>
<protein>
    <recommendedName>
        <fullName evidence="6">WAT1-related protein</fullName>
    </recommendedName>
</protein>
<dbReference type="InterPro" id="IPR000620">
    <property type="entry name" value="EamA_dom"/>
</dbReference>
<reference evidence="8 9" key="1">
    <citation type="journal article" date="2022" name="Nat. Plants">
        <title>Genomes of leafy and leafless Platanthera orchids illuminate the evolution of mycoheterotrophy.</title>
        <authorList>
            <person name="Li M.H."/>
            <person name="Liu K.W."/>
            <person name="Li Z."/>
            <person name="Lu H.C."/>
            <person name="Ye Q.L."/>
            <person name="Zhang D."/>
            <person name="Wang J.Y."/>
            <person name="Li Y.F."/>
            <person name="Zhong Z.M."/>
            <person name="Liu X."/>
            <person name="Yu X."/>
            <person name="Liu D.K."/>
            <person name="Tu X.D."/>
            <person name="Liu B."/>
            <person name="Hao Y."/>
            <person name="Liao X.Y."/>
            <person name="Jiang Y.T."/>
            <person name="Sun W.H."/>
            <person name="Chen J."/>
            <person name="Chen Y.Q."/>
            <person name="Ai Y."/>
            <person name="Zhai J.W."/>
            <person name="Wu S.S."/>
            <person name="Zhou Z."/>
            <person name="Hsiao Y.Y."/>
            <person name="Wu W.L."/>
            <person name="Chen Y.Y."/>
            <person name="Lin Y.F."/>
            <person name="Hsu J.L."/>
            <person name="Li C.Y."/>
            <person name="Wang Z.W."/>
            <person name="Zhao X."/>
            <person name="Zhong W.Y."/>
            <person name="Ma X.K."/>
            <person name="Ma L."/>
            <person name="Huang J."/>
            <person name="Chen G.Z."/>
            <person name="Huang M.Z."/>
            <person name="Huang L."/>
            <person name="Peng D.H."/>
            <person name="Luo Y.B."/>
            <person name="Zou S.Q."/>
            <person name="Chen S.P."/>
            <person name="Lan S."/>
            <person name="Tsai W.C."/>
            <person name="Van de Peer Y."/>
            <person name="Liu Z.J."/>
        </authorList>
    </citation>
    <scope>NUCLEOTIDE SEQUENCE [LARGE SCALE GENOMIC DNA]</scope>
    <source>
        <strain evidence="8">Lor288</strain>
    </source>
</reference>
<dbReference type="EMBL" id="JBBWWR010000016">
    <property type="protein sequence ID" value="KAK8948112.1"/>
    <property type="molecule type" value="Genomic_DNA"/>
</dbReference>
<dbReference type="InterPro" id="IPR037185">
    <property type="entry name" value="EmrE-like"/>
</dbReference>
<keyword evidence="5 6" id="KW-0472">Membrane</keyword>
<comment type="similarity">
    <text evidence="2 6">Belongs to the drug/metabolite transporter (DMT) superfamily. Plant drug/metabolite exporter (P-DME) (TC 2.A.7.4) family.</text>
</comment>
<evidence type="ECO:0000256" key="4">
    <source>
        <dbReference type="ARBA" id="ARBA00022989"/>
    </source>
</evidence>
<comment type="caution">
    <text evidence="8">The sequence shown here is derived from an EMBL/GenBank/DDBJ whole genome shotgun (WGS) entry which is preliminary data.</text>
</comment>
<evidence type="ECO:0000256" key="3">
    <source>
        <dbReference type="ARBA" id="ARBA00022692"/>
    </source>
</evidence>
<comment type="subcellular location">
    <subcellularLocation>
        <location evidence="1 6">Membrane</location>
        <topology evidence="1 6">Multi-pass membrane protein</topology>
    </subcellularLocation>
</comment>
<gene>
    <name evidence="8" type="ORF">KSP40_PGU012616</name>
</gene>
<feature type="transmembrane region" description="Helical" evidence="6">
    <location>
        <begin position="281"/>
        <end position="302"/>
    </location>
</feature>
<feature type="transmembrane region" description="Helical" evidence="6">
    <location>
        <begin position="46"/>
        <end position="66"/>
    </location>
</feature>
<feature type="transmembrane region" description="Helical" evidence="6">
    <location>
        <begin position="109"/>
        <end position="131"/>
    </location>
</feature>
<dbReference type="SUPFAM" id="SSF103481">
    <property type="entry name" value="Multidrug resistance efflux transporter EmrE"/>
    <property type="match status" value="1"/>
</dbReference>
<keyword evidence="9" id="KW-1185">Reference proteome</keyword>
<evidence type="ECO:0000313" key="8">
    <source>
        <dbReference type="EMBL" id="KAK8948112.1"/>
    </source>
</evidence>
<feature type="transmembrane region" description="Helical" evidence="6">
    <location>
        <begin position="12"/>
        <end position="34"/>
    </location>
</feature>
<feature type="domain" description="EamA" evidence="7">
    <location>
        <begin position="21"/>
        <end position="159"/>
    </location>
</feature>
<evidence type="ECO:0000256" key="5">
    <source>
        <dbReference type="ARBA" id="ARBA00023136"/>
    </source>
</evidence>
<feature type="transmembrane region" description="Helical" evidence="6">
    <location>
        <begin position="78"/>
        <end position="103"/>
    </location>
</feature>
<evidence type="ECO:0000256" key="6">
    <source>
        <dbReference type="RuleBase" id="RU363077"/>
    </source>
</evidence>
<sequence>MDSSSSSSSSSFENFLIIAGLLLVQGVYGFNTIFLSRILAMGLSPLFMIVAGGFLGAVFLLPFAVILERKKWPKRITLAMVVQFVAIALGGVTMFQGLLLMGIKRTTPAIASAMPNLVPGFVFIIAAFFRLEKFSFWCKYSQTKVIGTIVCLGGALAMSMLKTPTASKSLFFLGESVNDSTYKDWVFGCLYLLSAIIIVSFVMVLQATTMVGFPAPFTLCVITSLLGSILTGILQILIEGKLDVGSSNLSLFLIILVILGTMVSSTCVVYQTWCVSKKGPLLVSIFSPIQTLSATSLSMILFRQSVSLGSSIGMLLMVTGLYVVLWAKRKEDFVAVKGNTSTVQNVQNDIEKPLLS</sequence>
<keyword evidence="3 6" id="KW-0812">Transmembrane</keyword>
<proteinExistence type="inferred from homology"/>
<evidence type="ECO:0000256" key="1">
    <source>
        <dbReference type="ARBA" id="ARBA00004141"/>
    </source>
</evidence>